<evidence type="ECO:0008006" key="4">
    <source>
        <dbReference type="Google" id="ProtNLM"/>
    </source>
</evidence>
<dbReference type="InterPro" id="IPR020631">
    <property type="entry name" value="THF_DH/CycHdrlase_NAD-bd_dom"/>
</dbReference>
<sequence length="329" mass="36324">MDEGCRVDAAEIAAPFRKEISDAVKALKALGVPPLLVGFLAHGDAGARKYAEWTAKACRRDGIDFELRECKALELEDKLNEANKDKNVHGIMIYYPCFGAKPSFYGGNMDDYLRDSVAVEKDVEGLCHTYRTSLYHDVRFLKTLSGSVTSKKCLLPCTPLAIVKALEHLKLYDSSLPVGERLRGKTVTVINRSEIVGRPLSAMIANDGADVYSVDISSIYLLKRGKMIETKKDVETACRGSQVIVTGVPTKSFKLNVDWVQPGTVVVNVSHFKNVDEKELLKIPGVKYIPLIGKVTVAMLERNLIRLVENFHTPGKETKVVEAGGRIIE</sequence>
<feature type="domain" description="Tetrahydrofolate dehydrogenase/cyclohydrolase NAD(P)-binding" evidence="2">
    <location>
        <begin position="156"/>
        <end position="274"/>
    </location>
</feature>
<evidence type="ECO:0000259" key="2">
    <source>
        <dbReference type="Pfam" id="PF02882"/>
    </source>
</evidence>
<reference evidence="3" key="1">
    <citation type="submission" date="2021-01" db="EMBL/GenBank/DDBJ databases">
        <authorList>
            <person name="Corre E."/>
            <person name="Pelletier E."/>
            <person name="Niang G."/>
            <person name="Scheremetjew M."/>
            <person name="Finn R."/>
            <person name="Kale V."/>
            <person name="Holt S."/>
            <person name="Cochrane G."/>
            <person name="Meng A."/>
            <person name="Brown T."/>
            <person name="Cohen L."/>
        </authorList>
    </citation>
    <scope>NUCLEOTIDE SEQUENCE</scope>
    <source>
        <strain evidence="3">GSBS06</strain>
    </source>
</reference>
<dbReference type="GO" id="GO:0004477">
    <property type="term" value="F:methenyltetrahydrofolate cyclohydrolase activity"/>
    <property type="evidence" value="ECO:0007669"/>
    <property type="project" value="TreeGrafter"/>
</dbReference>
<dbReference type="Pfam" id="PF02882">
    <property type="entry name" value="THF_DHG_CYH_C"/>
    <property type="match status" value="1"/>
</dbReference>
<dbReference type="GO" id="GO:0035999">
    <property type="term" value="P:tetrahydrofolate interconversion"/>
    <property type="evidence" value="ECO:0007669"/>
    <property type="project" value="TreeGrafter"/>
</dbReference>
<dbReference type="GO" id="GO:0004488">
    <property type="term" value="F:methylenetetrahydrofolate dehydrogenase (NADP+) activity"/>
    <property type="evidence" value="ECO:0007669"/>
    <property type="project" value="InterPro"/>
</dbReference>
<dbReference type="GO" id="GO:0005829">
    <property type="term" value="C:cytosol"/>
    <property type="evidence" value="ECO:0007669"/>
    <property type="project" value="TreeGrafter"/>
</dbReference>
<dbReference type="Gene3D" id="3.40.50.10860">
    <property type="entry name" value="Leucine Dehydrogenase, chain A, domain 1"/>
    <property type="match status" value="1"/>
</dbReference>
<feature type="domain" description="Tetrahydrofolate dehydrogenase/cyclohydrolase catalytic" evidence="1">
    <location>
        <begin position="8"/>
        <end position="124"/>
    </location>
</feature>
<dbReference type="SUPFAM" id="SSF51735">
    <property type="entry name" value="NAD(P)-binding Rossmann-fold domains"/>
    <property type="match status" value="1"/>
</dbReference>
<dbReference type="InterPro" id="IPR036291">
    <property type="entry name" value="NAD(P)-bd_dom_sf"/>
</dbReference>
<name>A0A7S3LJ10_9STRA</name>
<dbReference type="FunFam" id="3.40.50.10860:FF:000012">
    <property type="entry name" value="Methylenetetrahydrofolate dehydrogenase [NAD(+)]"/>
    <property type="match status" value="1"/>
</dbReference>
<dbReference type="InterPro" id="IPR046346">
    <property type="entry name" value="Aminoacid_DH-like_N_sf"/>
</dbReference>
<evidence type="ECO:0000259" key="1">
    <source>
        <dbReference type="Pfam" id="PF00763"/>
    </source>
</evidence>
<protein>
    <recommendedName>
        <fullName evidence="4">Methenyltetrahydrofolate cyclohydrolase</fullName>
    </recommendedName>
</protein>
<dbReference type="AlphaFoldDB" id="A0A7S3LJ10"/>
<dbReference type="Pfam" id="PF00763">
    <property type="entry name" value="THF_DHG_CYH"/>
    <property type="match status" value="1"/>
</dbReference>
<dbReference type="EMBL" id="HBIN01000950">
    <property type="protein sequence ID" value="CAE0430165.1"/>
    <property type="molecule type" value="Transcribed_RNA"/>
</dbReference>
<dbReference type="PANTHER" id="PTHR48099:SF3">
    <property type="entry name" value="METHYLENETETRAHYDROFOLATE DEHYDROGENASE [NAD(+)]"/>
    <property type="match status" value="1"/>
</dbReference>
<organism evidence="3">
    <name type="scientific">Aplanochytrium stocchinoi</name>
    <dbReference type="NCBI Taxonomy" id="215587"/>
    <lineage>
        <taxon>Eukaryota</taxon>
        <taxon>Sar</taxon>
        <taxon>Stramenopiles</taxon>
        <taxon>Bigyra</taxon>
        <taxon>Labyrinthulomycetes</taxon>
        <taxon>Thraustochytrida</taxon>
        <taxon>Thraustochytriidae</taxon>
        <taxon>Aplanochytrium</taxon>
    </lineage>
</organism>
<dbReference type="SUPFAM" id="SSF53223">
    <property type="entry name" value="Aminoacid dehydrogenase-like, N-terminal domain"/>
    <property type="match status" value="1"/>
</dbReference>
<dbReference type="GO" id="GO:0009113">
    <property type="term" value="P:purine nucleobase biosynthetic process"/>
    <property type="evidence" value="ECO:0007669"/>
    <property type="project" value="TreeGrafter"/>
</dbReference>
<accession>A0A7S3LJ10</accession>
<dbReference type="Gene3D" id="3.40.50.720">
    <property type="entry name" value="NAD(P)-binding Rossmann-like Domain"/>
    <property type="match status" value="1"/>
</dbReference>
<dbReference type="GO" id="GO:0004487">
    <property type="term" value="F:methylenetetrahydrofolate dehydrogenase (NAD+) activity"/>
    <property type="evidence" value="ECO:0007669"/>
    <property type="project" value="TreeGrafter"/>
</dbReference>
<dbReference type="InterPro" id="IPR020630">
    <property type="entry name" value="THF_DH/CycHdrlase_cat_dom"/>
</dbReference>
<gene>
    <name evidence="3" type="ORF">ASTO00021_LOCUS477</name>
</gene>
<proteinExistence type="predicted"/>
<dbReference type="PANTHER" id="PTHR48099">
    <property type="entry name" value="C-1-TETRAHYDROFOLATE SYNTHASE, CYTOPLASMIC-RELATED"/>
    <property type="match status" value="1"/>
</dbReference>
<evidence type="ECO:0000313" key="3">
    <source>
        <dbReference type="EMBL" id="CAE0430165.1"/>
    </source>
</evidence>